<evidence type="ECO:0000256" key="6">
    <source>
        <dbReference type="ARBA" id="ARBA00022842"/>
    </source>
</evidence>
<dbReference type="eggNOG" id="COG0669">
    <property type="taxonomic scope" value="Bacteria"/>
</dbReference>
<comment type="caution">
    <text evidence="11">The sequence shown here is derived from an EMBL/GenBank/DDBJ whole genome shotgun (WGS) entry which is preliminary data.</text>
</comment>
<keyword evidence="4 9" id="KW-0547">Nucleotide-binding</keyword>
<comment type="similarity">
    <text evidence="9">Belongs to the bacterial CoaD family.</text>
</comment>
<dbReference type="EC" id="2.7.7.3" evidence="9"/>
<evidence type="ECO:0000256" key="2">
    <source>
        <dbReference type="ARBA" id="ARBA00022679"/>
    </source>
</evidence>
<dbReference type="HAMAP" id="MF_00151">
    <property type="entry name" value="PPAT_bact"/>
    <property type="match status" value="1"/>
</dbReference>
<keyword evidence="7 9" id="KW-0173">Coenzyme A biosynthesis</keyword>
<organism evidence="11 12">
    <name type="scientific">Methylophaga lonarensis MPL</name>
    <dbReference type="NCBI Taxonomy" id="1286106"/>
    <lineage>
        <taxon>Bacteria</taxon>
        <taxon>Pseudomonadati</taxon>
        <taxon>Pseudomonadota</taxon>
        <taxon>Gammaproteobacteria</taxon>
        <taxon>Thiotrichales</taxon>
        <taxon>Piscirickettsiaceae</taxon>
        <taxon>Methylophaga</taxon>
    </lineage>
</organism>
<dbReference type="Pfam" id="PF01467">
    <property type="entry name" value="CTP_transf_like"/>
    <property type="match status" value="1"/>
</dbReference>
<keyword evidence="6 9" id="KW-0460">Magnesium</keyword>
<sequence>MSNNTAIYPGTFDPITHGHIDLIVRASKLFKKVVVAVAINPGKTPFFTLAERVELAKLTLRDFDNVEVCGFEGLLIEAAAQKGANIILRGLRAVSDFEYEIQLAAMNRRMQPAIETLFLTPSEQFTYISSSLVREIARLGGDVSDFVAPEVKSALQRKLAQIPDKHHH</sequence>
<feature type="site" description="Transition state stabilizer" evidence="9">
    <location>
        <position position="19"/>
    </location>
</feature>
<evidence type="ECO:0000259" key="10">
    <source>
        <dbReference type="Pfam" id="PF01467"/>
    </source>
</evidence>
<dbReference type="NCBIfam" id="TIGR00125">
    <property type="entry name" value="cyt_tran_rel"/>
    <property type="match status" value="1"/>
</dbReference>
<reference evidence="11 12" key="1">
    <citation type="journal article" date="2013" name="Genome Announc.">
        <title>Draft Genome Sequence of Methylophaga lonarensis MPLT, a Haloalkaliphilic (Non-Methane-Utilizing) Methylotroph.</title>
        <authorList>
            <person name="Shetty S.A."/>
            <person name="Marathe N.P."/>
            <person name="Munot H."/>
            <person name="Antony C.P."/>
            <person name="Dhotre D.P."/>
            <person name="Murrell J.C."/>
            <person name="Shouche Y.S."/>
        </authorList>
    </citation>
    <scope>NUCLEOTIDE SEQUENCE [LARGE SCALE GENOMIC DNA]</scope>
    <source>
        <strain evidence="11 12">MPL</strain>
    </source>
</reference>
<dbReference type="InterPro" id="IPR004821">
    <property type="entry name" value="Cyt_trans-like"/>
</dbReference>
<feature type="binding site" evidence="9">
    <location>
        <begin position="90"/>
        <end position="92"/>
    </location>
    <ligand>
        <name>ATP</name>
        <dbReference type="ChEBI" id="CHEBI:30616"/>
    </ligand>
</feature>
<dbReference type="EMBL" id="APHR01000035">
    <property type="protein sequence ID" value="EMR13045.1"/>
    <property type="molecule type" value="Genomic_DNA"/>
</dbReference>
<comment type="pathway">
    <text evidence="9">Cofactor biosynthesis; coenzyme A biosynthesis; CoA from (R)-pantothenate: step 4/5.</text>
</comment>
<dbReference type="SUPFAM" id="SSF52374">
    <property type="entry name" value="Nucleotidylyl transferase"/>
    <property type="match status" value="1"/>
</dbReference>
<proteinExistence type="inferred from homology"/>
<feature type="binding site" evidence="9">
    <location>
        <begin position="125"/>
        <end position="131"/>
    </location>
    <ligand>
        <name>ATP</name>
        <dbReference type="ChEBI" id="CHEBI:30616"/>
    </ligand>
</feature>
<dbReference type="Gene3D" id="3.40.50.620">
    <property type="entry name" value="HUPs"/>
    <property type="match status" value="1"/>
</dbReference>
<feature type="domain" description="Cytidyltransferase-like" evidence="10">
    <location>
        <begin position="7"/>
        <end position="135"/>
    </location>
</feature>
<dbReference type="RefSeq" id="WP_009726386.1">
    <property type="nucleotide sequence ID" value="NZ_APHR01000035.1"/>
</dbReference>
<evidence type="ECO:0000256" key="7">
    <source>
        <dbReference type="ARBA" id="ARBA00022993"/>
    </source>
</evidence>
<evidence type="ECO:0000256" key="9">
    <source>
        <dbReference type="HAMAP-Rule" id="MF_00151"/>
    </source>
</evidence>
<feature type="binding site" evidence="9">
    <location>
        <position position="11"/>
    </location>
    <ligand>
        <name>substrate</name>
    </ligand>
</feature>
<dbReference type="NCBIfam" id="TIGR01510">
    <property type="entry name" value="coaD_prev_kdtB"/>
    <property type="match status" value="1"/>
</dbReference>
<dbReference type="CDD" id="cd02163">
    <property type="entry name" value="PPAT"/>
    <property type="match status" value="1"/>
</dbReference>
<dbReference type="InterPro" id="IPR014729">
    <property type="entry name" value="Rossmann-like_a/b/a_fold"/>
</dbReference>
<dbReference type="OrthoDB" id="9806661at2"/>
<dbReference type="PATRIC" id="fig|1286106.3.peg.1400"/>
<dbReference type="PANTHER" id="PTHR21342:SF1">
    <property type="entry name" value="PHOSPHOPANTETHEINE ADENYLYLTRANSFERASE"/>
    <property type="match status" value="1"/>
</dbReference>
<evidence type="ECO:0000256" key="1">
    <source>
        <dbReference type="ARBA" id="ARBA00022490"/>
    </source>
</evidence>
<evidence type="ECO:0000313" key="12">
    <source>
        <dbReference type="Proteomes" id="UP000012019"/>
    </source>
</evidence>
<dbReference type="InterPro" id="IPR001980">
    <property type="entry name" value="PPAT"/>
</dbReference>
<comment type="subunit">
    <text evidence="9">Homohexamer.</text>
</comment>
<dbReference type="GO" id="GO:0004595">
    <property type="term" value="F:pantetheine-phosphate adenylyltransferase activity"/>
    <property type="evidence" value="ECO:0007669"/>
    <property type="project" value="UniProtKB-UniRule"/>
</dbReference>
<feature type="binding site" evidence="9">
    <location>
        <begin position="11"/>
        <end position="12"/>
    </location>
    <ligand>
        <name>ATP</name>
        <dbReference type="ChEBI" id="CHEBI:30616"/>
    </ligand>
</feature>
<keyword evidence="2 9" id="KW-0808">Transferase</keyword>
<protein>
    <recommendedName>
        <fullName evidence="9">Phosphopantetheine adenylyltransferase</fullName>
        <ecNumber evidence="9">2.7.7.3</ecNumber>
    </recommendedName>
    <alternativeName>
        <fullName evidence="9">Dephospho-CoA pyrophosphorylase</fullName>
    </alternativeName>
    <alternativeName>
        <fullName evidence="9">Pantetheine-phosphate adenylyltransferase</fullName>
        <shortName evidence="9">PPAT</shortName>
    </alternativeName>
</protein>
<dbReference type="GO" id="GO:0005737">
    <property type="term" value="C:cytoplasm"/>
    <property type="evidence" value="ECO:0007669"/>
    <property type="project" value="UniProtKB-SubCell"/>
</dbReference>
<dbReference type="GO" id="GO:0005524">
    <property type="term" value="F:ATP binding"/>
    <property type="evidence" value="ECO:0007669"/>
    <property type="project" value="UniProtKB-KW"/>
</dbReference>
<keyword evidence="3 9" id="KW-0548">Nucleotidyltransferase</keyword>
<dbReference type="AlphaFoldDB" id="M7PGM2"/>
<feature type="binding site" evidence="9">
    <location>
        <position position="89"/>
    </location>
    <ligand>
        <name>substrate</name>
    </ligand>
</feature>
<dbReference type="STRING" id="1286106.MPL1_06974"/>
<keyword evidence="5 9" id="KW-0067">ATP-binding</keyword>
<feature type="binding site" evidence="9">
    <location>
        <position position="43"/>
    </location>
    <ligand>
        <name>substrate</name>
    </ligand>
</feature>
<keyword evidence="12" id="KW-1185">Reference proteome</keyword>
<gene>
    <name evidence="9" type="primary">coaD</name>
    <name evidence="11" type="ORF">MPL1_06974</name>
</gene>
<evidence type="ECO:0000256" key="5">
    <source>
        <dbReference type="ARBA" id="ARBA00022840"/>
    </source>
</evidence>
<evidence type="ECO:0000256" key="3">
    <source>
        <dbReference type="ARBA" id="ARBA00022695"/>
    </source>
</evidence>
<dbReference type="UniPathway" id="UPA00241">
    <property type="reaction ID" value="UER00355"/>
</dbReference>
<comment type="cofactor">
    <cofactor evidence="9">
        <name>Mg(2+)</name>
        <dbReference type="ChEBI" id="CHEBI:18420"/>
    </cofactor>
</comment>
<dbReference type="GO" id="GO:0015937">
    <property type="term" value="P:coenzyme A biosynthetic process"/>
    <property type="evidence" value="ECO:0007669"/>
    <property type="project" value="UniProtKB-UniRule"/>
</dbReference>
<comment type="catalytic activity">
    <reaction evidence="8 9">
        <text>(R)-4'-phosphopantetheine + ATP + H(+) = 3'-dephospho-CoA + diphosphate</text>
        <dbReference type="Rhea" id="RHEA:19801"/>
        <dbReference type="ChEBI" id="CHEBI:15378"/>
        <dbReference type="ChEBI" id="CHEBI:30616"/>
        <dbReference type="ChEBI" id="CHEBI:33019"/>
        <dbReference type="ChEBI" id="CHEBI:57328"/>
        <dbReference type="ChEBI" id="CHEBI:61723"/>
        <dbReference type="EC" id="2.7.7.3"/>
    </reaction>
</comment>
<evidence type="ECO:0000313" key="11">
    <source>
        <dbReference type="EMBL" id="EMR13045.1"/>
    </source>
</evidence>
<feature type="binding site" evidence="9">
    <location>
        <position position="100"/>
    </location>
    <ligand>
        <name>ATP</name>
        <dbReference type="ChEBI" id="CHEBI:30616"/>
    </ligand>
</feature>
<accession>M7PGM2</accession>
<dbReference type="Proteomes" id="UP000012019">
    <property type="component" value="Unassembled WGS sequence"/>
</dbReference>
<evidence type="ECO:0000256" key="4">
    <source>
        <dbReference type="ARBA" id="ARBA00022741"/>
    </source>
</evidence>
<dbReference type="PANTHER" id="PTHR21342">
    <property type="entry name" value="PHOSPHOPANTETHEINE ADENYLYLTRANSFERASE"/>
    <property type="match status" value="1"/>
</dbReference>
<evidence type="ECO:0000256" key="8">
    <source>
        <dbReference type="ARBA" id="ARBA00029346"/>
    </source>
</evidence>
<comment type="subcellular location">
    <subcellularLocation>
        <location evidence="9">Cytoplasm</location>
    </subcellularLocation>
</comment>
<comment type="function">
    <text evidence="9">Reversibly transfers an adenylyl group from ATP to 4'-phosphopantetheine, yielding dephospho-CoA (dPCoA) and pyrophosphate.</text>
</comment>
<name>M7PGM2_9GAMM</name>
<feature type="binding site" evidence="9">
    <location>
        <position position="75"/>
    </location>
    <ligand>
        <name>substrate</name>
    </ligand>
</feature>
<dbReference type="PRINTS" id="PR01020">
    <property type="entry name" value="LPSBIOSNTHSS"/>
</dbReference>
<feature type="binding site" evidence="9">
    <location>
        <position position="19"/>
    </location>
    <ligand>
        <name>ATP</name>
        <dbReference type="ChEBI" id="CHEBI:30616"/>
    </ligand>
</feature>
<keyword evidence="1 9" id="KW-0963">Cytoplasm</keyword>